<evidence type="ECO:0000256" key="3">
    <source>
        <dbReference type="ARBA" id="ARBA00004370"/>
    </source>
</evidence>
<evidence type="ECO:0000256" key="8">
    <source>
        <dbReference type="ARBA" id="ARBA00023004"/>
    </source>
</evidence>
<gene>
    <name evidence="11" type="ORF">POI8812_02557</name>
</gene>
<evidence type="ECO:0000256" key="7">
    <source>
        <dbReference type="ARBA" id="ARBA00022989"/>
    </source>
</evidence>
<evidence type="ECO:0000256" key="10">
    <source>
        <dbReference type="SAM" id="Phobius"/>
    </source>
</evidence>
<comment type="subcellular location">
    <subcellularLocation>
        <location evidence="3">Membrane</location>
    </subcellularLocation>
</comment>
<evidence type="ECO:0008006" key="13">
    <source>
        <dbReference type="Google" id="ProtNLM"/>
    </source>
</evidence>
<dbReference type="EMBL" id="OMKW01000003">
    <property type="protein sequence ID" value="SPF30222.1"/>
    <property type="molecule type" value="Genomic_DNA"/>
</dbReference>
<evidence type="ECO:0000313" key="11">
    <source>
        <dbReference type="EMBL" id="SPF30222.1"/>
    </source>
</evidence>
<comment type="cofactor">
    <cofactor evidence="1">
        <name>heme</name>
        <dbReference type="ChEBI" id="CHEBI:30413"/>
    </cofactor>
</comment>
<evidence type="ECO:0000256" key="1">
    <source>
        <dbReference type="ARBA" id="ARBA00001971"/>
    </source>
</evidence>
<dbReference type="CDD" id="cd03495">
    <property type="entry name" value="SQR_TypeC_SdhD_like"/>
    <property type="match status" value="1"/>
</dbReference>
<sequence length="123" mass="13401">MSFITDRKRVDGLGSAKDGTEHAWRMKLSSIGLTILVPLFIFTFGAAYGGSYEDVLTYYSSPFPALVAALTLTVGWLHFKDGVQVLIEDYTHGLTRTGLIVAMTCLSYAMVAASLYAIVRLAL</sequence>
<feature type="transmembrane region" description="Helical" evidence="10">
    <location>
        <begin position="31"/>
        <end position="50"/>
    </location>
</feature>
<evidence type="ECO:0000313" key="12">
    <source>
        <dbReference type="Proteomes" id="UP000244932"/>
    </source>
</evidence>
<evidence type="ECO:0000256" key="5">
    <source>
        <dbReference type="ARBA" id="ARBA00022692"/>
    </source>
</evidence>
<evidence type="ECO:0000256" key="9">
    <source>
        <dbReference type="ARBA" id="ARBA00023136"/>
    </source>
</evidence>
<protein>
    <recommendedName>
        <fullName evidence="13">Succinate dehydrogenase hydrophobic membrane anchor subunit</fullName>
    </recommendedName>
</protein>
<keyword evidence="12" id="KW-1185">Reference proteome</keyword>
<name>A0A2R8ADH8_9RHOB</name>
<feature type="transmembrane region" description="Helical" evidence="10">
    <location>
        <begin position="98"/>
        <end position="119"/>
    </location>
</feature>
<keyword evidence="7 10" id="KW-1133">Transmembrane helix</keyword>
<dbReference type="Proteomes" id="UP000244932">
    <property type="component" value="Unassembled WGS sequence"/>
</dbReference>
<feature type="transmembrane region" description="Helical" evidence="10">
    <location>
        <begin position="56"/>
        <end position="77"/>
    </location>
</feature>
<keyword evidence="5 10" id="KW-0812">Transmembrane</keyword>
<dbReference type="Pfam" id="PF01127">
    <property type="entry name" value="Sdh_cyt"/>
    <property type="match status" value="1"/>
</dbReference>
<dbReference type="InterPro" id="IPR034804">
    <property type="entry name" value="SQR/QFR_C/D"/>
</dbReference>
<dbReference type="Gene3D" id="1.20.1300.10">
    <property type="entry name" value="Fumarate reductase/succinate dehydrogenase, transmembrane subunit"/>
    <property type="match status" value="1"/>
</dbReference>
<dbReference type="AlphaFoldDB" id="A0A2R8ADH8"/>
<comment type="function">
    <text evidence="2">Membrane-anchoring subunit of succinate dehydrogenase (SDH).</text>
</comment>
<dbReference type="SUPFAM" id="SSF81343">
    <property type="entry name" value="Fumarate reductase respiratory complex transmembrane subunits"/>
    <property type="match status" value="1"/>
</dbReference>
<evidence type="ECO:0000256" key="2">
    <source>
        <dbReference type="ARBA" id="ARBA00004050"/>
    </source>
</evidence>
<keyword evidence="4" id="KW-0349">Heme</keyword>
<proteinExistence type="predicted"/>
<evidence type="ECO:0000256" key="4">
    <source>
        <dbReference type="ARBA" id="ARBA00022617"/>
    </source>
</evidence>
<dbReference type="RefSeq" id="WP_108782931.1">
    <property type="nucleotide sequence ID" value="NZ_OMKW01000003.1"/>
</dbReference>
<organism evidence="11 12">
    <name type="scientific">Pontivivens insulae</name>
    <dbReference type="NCBI Taxonomy" id="1639689"/>
    <lineage>
        <taxon>Bacteria</taxon>
        <taxon>Pseudomonadati</taxon>
        <taxon>Pseudomonadota</taxon>
        <taxon>Alphaproteobacteria</taxon>
        <taxon>Rhodobacterales</taxon>
        <taxon>Paracoccaceae</taxon>
        <taxon>Pontivivens</taxon>
    </lineage>
</organism>
<keyword evidence="6" id="KW-0479">Metal-binding</keyword>
<reference evidence="11 12" key="1">
    <citation type="submission" date="2018-03" db="EMBL/GenBank/DDBJ databases">
        <authorList>
            <person name="Keele B.F."/>
        </authorList>
    </citation>
    <scope>NUCLEOTIDE SEQUENCE [LARGE SCALE GENOMIC DNA]</scope>
    <source>
        <strain evidence="11 12">CeCT 8812</strain>
    </source>
</reference>
<dbReference type="GO" id="GO:0046872">
    <property type="term" value="F:metal ion binding"/>
    <property type="evidence" value="ECO:0007669"/>
    <property type="project" value="UniProtKB-KW"/>
</dbReference>
<evidence type="ECO:0000256" key="6">
    <source>
        <dbReference type="ARBA" id="ARBA00022723"/>
    </source>
</evidence>
<dbReference type="OrthoDB" id="9809280at2"/>
<keyword evidence="8" id="KW-0408">Iron</keyword>
<dbReference type="InterPro" id="IPR000701">
    <property type="entry name" value="SuccDH_FuR_B_TM-su"/>
</dbReference>
<dbReference type="GO" id="GO:0016020">
    <property type="term" value="C:membrane"/>
    <property type="evidence" value="ECO:0007669"/>
    <property type="project" value="UniProtKB-SubCell"/>
</dbReference>
<accession>A0A2R8ADH8</accession>
<keyword evidence="9 10" id="KW-0472">Membrane</keyword>